<reference evidence="2" key="1">
    <citation type="submission" date="2021-11" db="EMBL/GenBank/DDBJ databases">
        <authorList>
            <person name="Herlambang A."/>
            <person name="Guo Y."/>
            <person name="Takashima Y."/>
            <person name="Nishizawa T."/>
        </authorList>
    </citation>
    <scope>NUCLEOTIDE SEQUENCE</scope>
    <source>
        <strain evidence="2">E1425</strain>
    </source>
</reference>
<feature type="compositionally biased region" description="Polar residues" evidence="1">
    <location>
        <begin position="1"/>
        <end position="11"/>
    </location>
</feature>
<name>A0A9P3HDC9_9FUNG</name>
<evidence type="ECO:0000313" key="3">
    <source>
        <dbReference type="Proteomes" id="UP000827284"/>
    </source>
</evidence>
<proteinExistence type="predicted"/>
<gene>
    <name evidence="2" type="ORF">EMPS_06640</name>
</gene>
<protein>
    <submittedName>
        <fullName evidence="2">Uncharacterized protein</fullName>
    </submittedName>
</protein>
<sequence>MMISPLGNQQQDQERREATTSRSKVSKSTKSKEETKRSGALLVNKAVTSRPRRTGVQMPVSSTVSNSMEELTTAPTASMQQTE</sequence>
<comment type="caution">
    <text evidence="2">The sequence shown here is derived from an EMBL/GenBank/DDBJ whole genome shotgun (WGS) entry which is preliminary data.</text>
</comment>
<evidence type="ECO:0000313" key="2">
    <source>
        <dbReference type="EMBL" id="GJJ74282.1"/>
    </source>
</evidence>
<feature type="compositionally biased region" description="Polar residues" evidence="1">
    <location>
        <begin position="59"/>
        <end position="83"/>
    </location>
</feature>
<dbReference type="EMBL" id="BQFW01000008">
    <property type="protein sequence ID" value="GJJ74282.1"/>
    <property type="molecule type" value="Genomic_DNA"/>
</dbReference>
<evidence type="ECO:0000256" key="1">
    <source>
        <dbReference type="SAM" id="MobiDB-lite"/>
    </source>
</evidence>
<feature type="region of interest" description="Disordered" evidence="1">
    <location>
        <begin position="1"/>
        <end position="83"/>
    </location>
</feature>
<reference evidence="2" key="2">
    <citation type="journal article" date="2022" name="Microbiol. Resour. Announc.">
        <title>Whole-Genome Sequence of Entomortierella parvispora E1425, a Mucoromycotan Fungus Associated with Burkholderiaceae-Related Endosymbiotic Bacteria.</title>
        <authorList>
            <person name="Herlambang A."/>
            <person name="Guo Y."/>
            <person name="Takashima Y."/>
            <person name="Narisawa K."/>
            <person name="Ohta H."/>
            <person name="Nishizawa T."/>
        </authorList>
    </citation>
    <scope>NUCLEOTIDE SEQUENCE</scope>
    <source>
        <strain evidence="2">E1425</strain>
    </source>
</reference>
<accession>A0A9P3HDC9</accession>
<keyword evidence="3" id="KW-1185">Reference proteome</keyword>
<dbReference type="AlphaFoldDB" id="A0A9P3HDC9"/>
<dbReference type="Proteomes" id="UP000827284">
    <property type="component" value="Unassembled WGS sequence"/>
</dbReference>
<organism evidence="2 3">
    <name type="scientific">Entomortierella parvispora</name>
    <dbReference type="NCBI Taxonomy" id="205924"/>
    <lineage>
        <taxon>Eukaryota</taxon>
        <taxon>Fungi</taxon>
        <taxon>Fungi incertae sedis</taxon>
        <taxon>Mucoromycota</taxon>
        <taxon>Mortierellomycotina</taxon>
        <taxon>Mortierellomycetes</taxon>
        <taxon>Mortierellales</taxon>
        <taxon>Mortierellaceae</taxon>
        <taxon>Entomortierella</taxon>
    </lineage>
</organism>